<dbReference type="OrthoDB" id="2869339at2"/>
<proteinExistence type="predicted"/>
<dbReference type="Proteomes" id="UP000182062">
    <property type="component" value="Unassembled WGS sequence"/>
</dbReference>
<name>A0A1J6W3P2_9BACI</name>
<comment type="caution">
    <text evidence="1">The sequence shown here is derived from an EMBL/GenBank/DDBJ whole genome shotgun (WGS) entry which is preliminary data.</text>
</comment>
<dbReference type="RefSeq" id="WP_071618590.1">
    <property type="nucleotide sequence ID" value="NZ_MINN01000085.1"/>
</dbReference>
<dbReference type="AlphaFoldDB" id="A0A1J6W3P2"/>
<reference evidence="1 2" key="1">
    <citation type="submission" date="2016-09" db="EMBL/GenBank/DDBJ databases">
        <title>Bacillus aquimaris SAMM genome sequence reveals colonization and biosurfactant production capacities.</title>
        <authorList>
            <person name="Waghmode S.R."/>
            <person name="Suryavanshi M.V."/>
        </authorList>
    </citation>
    <scope>NUCLEOTIDE SEQUENCE [LARGE SCALE GENOMIC DNA]</scope>
    <source>
        <strain evidence="1 2">SAMM</strain>
    </source>
</reference>
<protein>
    <submittedName>
        <fullName evidence="1">Uncharacterized protein</fullName>
    </submittedName>
</protein>
<dbReference type="EMBL" id="MINN01000085">
    <property type="protein sequence ID" value="OIU71204.1"/>
    <property type="molecule type" value="Genomic_DNA"/>
</dbReference>
<organism evidence="1 2">
    <name type="scientific">Rossellomorea aquimaris</name>
    <dbReference type="NCBI Taxonomy" id="189382"/>
    <lineage>
        <taxon>Bacteria</taxon>
        <taxon>Bacillati</taxon>
        <taxon>Bacillota</taxon>
        <taxon>Bacilli</taxon>
        <taxon>Bacillales</taxon>
        <taxon>Bacillaceae</taxon>
        <taxon>Rossellomorea</taxon>
    </lineage>
</organism>
<accession>A0A1J6W3P2</accession>
<gene>
    <name evidence="1" type="ORF">BHE18_09185</name>
</gene>
<evidence type="ECO:0000313" key="2">
    <source>
        <dbReference type="Proteomes" id="UP000182062"/>
    </source>
</evidence>
<evidence type="ECO:0000313" key="1">
    <source>
        <dbReference type="EMBL" id="OIU71204.1"/>
    </source>
</evidence>
<keyword evidence="2" id="KW-1185">Reference proteome</keyword>
<sequence>MGIDYRFNEWRVSGEKAEAWSPMAYRLLSKNATSEHLNGFRIGQMLYLHHIEGMSAKEIKHSPVGFGLNLTVINATLRGYKRKYMSVGVETIEAYDIAMYMIEHEPEVLERMYRVNISKN</sequence>